<organism evidence="2 3">
    <name type="scientific">Gordonia jinhuaensis</name>
    <dbReference type="NCBI Taxonomy" id="1517702"/>
    <lineage>
        <taxon>Bacteria</taxon>
        <taxon>Bacillati</taxon>
        <taxon>Actinomycetota</taxon>
        <taxon>Actinomycetes</taxon>
        <taxon>Mycobacteriales</taxon>
        <taxon>Gordoniaceae</taxon>
        <taxon>Gordonia</taxon>
    </lineage>
</organism>
<protein>
    <submittedName>
        <fullName evidence="2">FAD-dependent oxidoreductase</fullName>
    </submittedName>
</protein>
<dbReference type="InterPro" id="IPR006076">
    <property type="entry name" value="FAD-dep_OxRdtase"/>
</dbReference>
<reference evidence="2" key="1">
    <citation type="journal article" date="2014" name="Int. J. Syst. Evol. Microbiol.">
        <title>Complete genome sequence of Corynebacterium casei LMG S-19264T (=DSM 44701T), isolated from a smear-ripened cheese.</title>
        <authorList>
            <consortium name="US DOE Joint Genome Institute (JGI-PGF)"/>
            <person name="Walter F."/>
            <person name="Albersmeier A."/>
            <person name="Kalinowski J."/>
            <person name="Ruckert C."/>
        </authorList>
    </citation>
    <scope>NUCLEOTIDE SEQUENCE</scope>
    <source>
        <strain evidence="2">CGMCC 1.12827</strain>
    </source>
</reference>
<dbReference type="SUPFAM" id="SSF51905">
    <property type="entry name" value="FAD/NAD(P)-binding domain"/>
    <property type="match status" value="1"/>
</dbReference>
<dbReference type="Gene3D" id="3.50.50.60">
    <property type="entry name" value="FAD/NAD(P)-binding domain"/>
    <property type="match status" value="1"/>
</dbReference>
<evidence type="ECO:0000313" key="2">
    <source>
        <dbReference type="EMBL" id="GGB17741.1"/>
    </source>
</evidence>
<evidence type="ECO:0000313" key="3">
    <source>
        <dbReference type="Proteomes" id="UP000621454"/>
    </source>
</evidence>
<dbReference type="EMBL" id="BMGC01000001">
    <property type="protein sequence ID" value="GGB17741.1"/>
    <property type="molecule type" value="Genomic_DNA"/>
</dbReference>
<dbReference type="AlphaFoldDB" id="A0A916SWU0"/>
<sequence>MDMRNGDVSYWYSALDPITPRPALDRDIDVDIAIVGGGLTGLWAAYYLRRARPDASIAIIESQFCGFGASGRNGGWLSAEVAGNRANYARIAQSRGRDGAQANRALTATMRDGVDEVLARIAEEGIDCDAVKSGVMHVARCPAQDERLGEAFDHERQLGAADWELVSGAELSTRLNVAGAVRAMYSPQCARVQPAKLSRGVADAVERSGVAIYEQTTATTIAPRRVITDRGVVTAEVVLTCLEGFTASVSGHHRDLLPLNSSMIVTEPLPEDVWAQIGWDGNELLGEMAHAYTYSQRTADGRIAFGGRGVPYRYGSSIDDRGATQQRTTDSLIRALHDFFPAAADVPIAHTWCGVLGVTRDWSACIDFDQTTGIGSASGYVGSGLTTTNVAGRTLCDLVTGQRTELTDLPWVGHHARKWEPEPLRYLGVASMYAAYRTADKRELASSSATTDVIARVADVVSGRE</sequence>
<dbReference type="InterPro" id="IPR036188">
    <property type="entry name" value="FAD/NAD-bd_sf"/>
</dbReference>
<dbReference type="Gene3D" id="3.30.9.10">
    <property type="entry name" value="D-Amino Acid Oxidase, subunit A, domain 2"/>
    <property type="match status" value="1"/>
</dbReference>
<proteinExistence type="predicted"/>
<keyword evidence="3" id="KW-1185">Reference proteome</keyword>
<feature type="domain" description="FAD dependent oxidoreductase" evidence="1">
    <location>
        <begin position="31"/>
        <end position="398"/>
    </location>
</feature>
<accession>A0A916SWU0</accession>
<name>A0A916SWU0_9ACTN</name>
<dbReference type="Pfam" id="PF01266">
    <property type="entry name" value="DAO"/>
    <property type="match status" value="1"/>
</dbReference>
<dbReference type="GO" id="GO:0005737">
    <property type="term" value="C:cytoplasm"/>
    <property type="evidence" value="ECO:0007669"/>
    <property type="project" value="TreeGrafter"/>
</dbReference>
<evidence type="ECO:0000259" key="1">
    <source>
        <dbReference type="Pfam" id="PF01266"/>
    </source>
</evidence>
<comment type="caution">
    <text evidence="2">The sequence shown here is derived from an EMBL/GenBank/DDBJ whole genome shotgun (WGS) entry which is preliminary data.</text>
</comment>
<dbReference type="PANTHER" id="PTHR13847">
    <property type="entry name" value="SARCOSINE DEHYDROGENASE-RELATED"/>
    <property type="match status" value="1"/>
</dbReference>
<reference evidence="2" key="2">
    <citation type="submission" date="2020-09" db="EMBL/GenBank/DDBJ databases">
        <authorList>
            <person name="Sun Q."/>
            <person name="Zhou Y."/>
        </authorList>
    </citation>
    <scope>NUCLEOTIDE SEQUENCE</scope>
    <source>
        <strain evidence="2">CGMCC 1.12827</strain>
    </source>
</reference>
<gene>
    <name evidence="2" type="ORF">GCM10011489_02280</name>
</gene>
<dbReference type="Proteomes" id="UP000621454">
    <property type="component" value="Unassembled WGS sequence"/>
</dbReference>
<dbReference type="PANTHER" id="PTHR13847:SF285">
    <property type="entry name" value="FAD DEPENDENT OXIDOREDUCTASE DOMAIN-CONTAINING PROTEIN"/>
    <property type="match status" value="1"/>
</dbReference>